<reference evidence="1 2" key="1">
    <citation type="submission" date="2023-05" db="EMBL/GenBank/DDBJ databases">
        <title>Sequencing and Assembly of Streptomyces sp. NP73.</title>
        <authorList>
            <person name="Konwar A.N."/>
            <person name="Saikia K."/>
            <person name="Thakur D."/>
        </authorList>
    </citation>
    <scope>NUCLEOTIDE SEQUENCE [LARGE SCALE GENOMIC DNA]</scope>
    <source>
        <strain evidence="1 2">NP73</strain>
    </source>
</reference>
<gene>
    <name evidence="1" type="ORF">QEZ40_006052</name>
</gene>
<dbReference type="Proteomes" id="UP001223390">
    <property type="component" value="Unassembled WGS sequence"/>
</dbReference>
<evidence type="ECO:0008006" key="3">
    <source>
        <dbReference type="Google" id="ProtNLM"/>
    </source>
</evidence>
<name>A0ABT7GQ08_9ACTN</name>
<organism evidence="1 2">
    <name type="scientific">Streptomyces katrae</name>
    <dbReference type="NCBI Taxonomy" id="68223"/>
    <lineage>
        <taxon>Bacteria</taxon>
        <taxon>Bacillati</taxon>
        <taxon>Actinomycetota</taxon>
        <taxon>Actinomycetes</taxon>
        <taxon>Kitasatosporales</taxon>
        <taxon>Streptomycetaceae</taxon>
        <taxon>Streptomyces</taxon>
    </lineage>
</organism>
<dbReference type="InterPro" id="IPR036736">
    <property type="entry name" value="ACP-like_sf"/>
</dbReference>
<comment type="caution">
    <text evidence="1">The sequence shown here is derived from an EMBL/GenBank/DDBJ whole genome shotgun (WGS) entry which is preliminary data.</text>
</comment>
<dbReference type="SUPFAM" id="SSF47336">
    <property type="entry name" value="ACP-like"/>
    <property type="match status" value="1"/>
</dbReference>
<evidence type="ECO:0000313" key="1">
    <source>
        <dbReference type="EMBL" id="MDK9495404.1"/>
    </source>
</evidence>
<accession>A0ABT7GQ08</accession>
<proteinExistence type="predicted"/>
<protein>
    <recommendedName>
        <fullName evidence="3">Carrier domain-containing protein</fullName>
    </recommendedName>
</protein>
<keyword evidence="2" id="KW-1185">Reference proteome</keyword>
<dbReference type="Gene3D" id="1.10.1200.10">
    <property type="entry name" value="ACP-like"/>
    <property type="match status" value="1"/>
</dbReference>
<dbReference type="EMBL" id="JASITI010000006">
    <property type="protein sequence ID" value="MDK9495404.1"/>
    <property type="molecule type" value="Genomic_DNA"/>
</dbReference>
<evidence type="ECO:0000313" key="2">
    <source>
        <dbReference type="Proteomes" id="UP001223390"/>
    </source>
</evidence>
<sequence length="111" mass="12591">MILDNETVAEETPTFIEEFTELIRRTAAVICAEQPDVPEPEELRDLDSFSMVQVLLDLENELDLKVLEGLEGFNGRTFQEIAEHIAEIAHRAGTYPEFEANVRRIVNADSD</sequence>
<dbReference type="RefSeq" id="WP_125815202.1">
    <property type="nucleotide sequence ID" value="NZ_JASITI010000006.1"/>
</dbReference>